<sequence>MEYVTLNNGVEMPILGFGVYQIEDAAVCEESVYQALMTGYRSIDTASAYFNEEAVGRAITRSGIPREELFITSKVWIQDYGYEATKKAFETTLEKLQVDYLDLYLIHQAFNDYYGAWRAMEELYEAGKIRAIGVCNFNSRQMVDLVTYNRIVPAVNQIEHNPLFQQNEIKPILKKYNIQLEAWGPFAEGMFDIFDNEILNQIGQKYGKTAAQVILRWTIQLGIVTIPKSVHKERIEENFAIWDFELTQADMDQIATLDLGKSNIIDLDSAETIEALASLKVH</sequence>
<dbReference type="RefSeq" id="WP_313792263.1">
    <property type="nucleotide sequence ID" value="NZ_CP102453.1"/>
</dbReference>
<feature type="domain" description="NADP-dependent oxidoreductase" evidence="4">
    <location>
        <begin position="30"/>
        <end position="257"/>
    </location>
</feature>
<accession>A0ABY5P299</accession>
<comment type="similarity">
    <text evidence="1">Belongs to the aldo/keto reductase family.</text>
</comment>
<protein>
    <submittedName>
        <fullName evidence="5">Aldo/keto reductase</fullName>
    </submittedName>
</protein>
<keyword evidence="3" id="KW-0560">Oxidoreductase</keyword>
<dbReference type="CDD" id="cd19133">
    <property type="entry name" value="AKR_AKR5F1"/>
    <property type="match status" value="1"/>
</dbReference>
<organism evidence="5 6">
    <name type="scientific">Fundicoccus culcitae</name>
    <dbReference type="NCBI Taxonomy" id="2969821"/>
    <lineage>
        <taxon>Bacteria</taxon>
        <taxon>Bacillati</taxon>
        <taxon>Bacillota</taxon>
        <taxon>Bacilli</taxon>
        <taxon>Lactobacillales</taxon>
        <taxon>Aerococcaceae</taxon>
        <taxon>Fundicoccus</taxon>
    </lineage>
</organism>
<name>A0ABY5P299_9LACT</name>
<dbReference type="InterPro" id="IPR036812">
    <property type="entry name" value="NAD(P)_OxRdtase_dom_sf"/>
</dbReference>
<dbReference type="Gene3D" id="3.20.20.100">
    <property type="entry name" value="NADP-dependent oxidoreductase domain"/>
    <property type="match status" value="1"/>
</dbReference>
<evidence type="ECO:0000256" key="3">
    <source>
        <dbReference type="ARBA" id="ARBA00023002"/>
    </source>
</evidence>
<dbReference type="PROSITE" id="PS00063">
    <property type="entry name" value="ALDOKETO_REDUCTASE_3"/>
    <property type="match status" value="1"/>
</dbReference>
<dbReference type="PROSITE" id="PS00798">
    <property type="entry name" value="ALDOKETO_REDUCTASE_1"/>
    <property type="match status" value="1"/>
</dbReference>
<evidence type="ECO:0000313" key="6">
    <source>
        <dbReference type="Proteomes" id="UP001315967"/>
    </source>
</evidence>
<dbReference type="SUPFAM" id="SSF51430">
    <property type="entry name" value="NAD(P)-linked oxidoreductase"/>
    <property type="match status" value="1"/>
</dbReference>
<dbReference type="Proteomes" id="UP001315967">
    <property type="component" value="Chromosome"/>
</dbReference>
<keyword evidence="6" id="KW-1185">Reference proteome</keyword>
<dbReference type="InterPro" id="IPR020471">
    <property type="entry name" value="AKR"/>
</dbReference>
<evidence type="ECO:0000259" key="4">
    <source>
        <dbReference type="Pfam" id="PF00248"/>
    </source>
</evidence>
<evidence type="ECO:0000256" key="1">
    <source>
        <dbReference type="ARBA" id="ARBA00007905"/>
    </source>
</evidence>
<dbReference type="PANTHER" id="PTHR43827">
    <property type="entry name" value="2,5-DIKETO-D-GLUCONIC ACID REDUCTASE"/>
    <property type="match status" value="1"/>
</dbReference>
<evidence type="ECO:0000256" key="2">
    <source>
        <dbReference type="ARBA" id="ARBA00022857"/>
    </source>
</evidence>
<reference evidence="5 6" key="1">
    <citation type="submission" date="2022-08" db="EMBL/GenBank/DDBJ databases">
        <title>Aerococcaceae sp. nov isolated from spoiled eye mask.</title>
        <authorList>
            <person name="Zhou G."/>
            <person name="Xie X.-B."/>
            <person name="Shi Q.-S."/>
            <person name="Wang Y.-S."/>
            <person name="Wen X."/>
            <person name="Peng H."/>
            <person name="Yang X.-J."/>
            <person name="Tao H.-B."/>
            <person name="Huang X.-M."/>
        </authorList>
    </citation>
    <scope>NUCLEOTIDE SEQUENCE [LARGE SCALE GENOMIC DNA]</scope>
    <source>
        <strain evidence="6">DM20194951</strain>
    </source>
</reference>
<dbReference type="PRINTS" id="PR00069">
    <property type="entry name" value="ALDKETRDTASE"/>
</dbReference>
<dbReference type="PANTHER" id="PTHR43827:SF3">
    <property type="entry name" value="NADP-DEPENDENT OXIDOREDUCTASE DOMAIN-CONTAINING PROTEIN"/>
    <property type="match status" value="1"/>
</dbReference>
<gene>
    <name evidence="5" type="ORF">NRE15_07480</name>
</gene>
<dbReference type="EMBL" id="CP102453">
    <property type="protein sequence ID" value="UUX32764.1"/>
    <property type="molecule type" value="Genomic_DNA"/>
</dbReference>
<evidence type="ECO:0000313" key="5">
    <source>
        <dbReference type="EMBL" id="UUX32764.1"/>
    </source>
</evidence>
<dbReference type="InterPro" id="IPR018170">
    <property type="entry name" value="Aldo/ket_reductase_CS"/>
</dbReference>
<keyword evidence="2" id="KW-0521">NADP</keyword>
<dbReference type="PROSITE" id="PS00062">
    <property type="entry name" value="ALDOKETO_REDUCTASE_2"/>
    <property type="match status" value="1"/>
</dbReference>
<dbReference type="PIRSF" id="PIRSF000097">
    <property type="entry name" value="AKR"/>
    <property type="match status" value="1"/>
</dbReference>
<proteinExistence type="inferred from homology"/>
<dbReference type="Pfam" id="PF00248">
    <property type="entry name" value="Aldo_ket_red"/>
    <property type="match status" value="1"/>
</dbReference>
<dbReference type="InterPro" id="IPR023210">
    <property type="entry name" value="NADP_OxRdtase_dom"/>
</dbReference>